<reference evidence="2" key="1">
    <citation type="journal article" date="2019" name="Int. J. Syst. Evol. Microbiol.">
        <title>The Global Catalogue of Microorganisms (GCM) 10K type strain sequencing project: providing services to taxonomists for standard genome sequencing and annotation.</title>
        <authorList>
            <consortium name="The Broad Institute Genomics Platform"/>
            <consortium name="The Broad Institute Genome Sequencing Center for Infectious Disease"/>
            <person name="Wu L."/>
            <person name="Ma J."/>
        </authorList>
    </citation>
    <scope>NUCLEOTIDE SEQUENCE [LARGE SCALE GENOMIC DNA]</scope>
    <source>
        <strain evidence="2">CCM 7403</strain>
    </source>
</reference>
<accession>A0ABQ1QIF0</accession>
<proteinExistence type="predicted"/>
<organism evidence="1 2">
    <name type="scientific">Nocardioides daphniae</name>
    <dbReference type="NCBI Taxonomy" id="402297"/>
    <lineage>
        <taxon>Bacteria</taxon>
        <taxon>Bacillati</taxon>
        <taxon>Actinomycetota</taxon>
        <taxon>Actinomycetes</taxon>
        <taxon>Propionibacteriales</taxon>
        <taxon>Nocardioidaceae</taxon>
        <taxon>Nocardioides</taxon>
    </lineage>
</organism>
<comment type="caution">
    <text evidence="1">The sequence shown here is derived from an EMBL/GenBank/DDBJ whole genome shotgun (WGS) entry which is preliminary data.</text>
</comment>
<keyword evidence="2" id="KW-1185">Reference proteome</keyword>
<protein>
    <submittedName>
        <fullName evidence="1">Uncharacterized protein</fullName>
    </submittedName>
</protein>
<dbReference type="EMBL" id="BMCK01000004">
    <property type="protein sequence ID" value="GGD27000.1"/>
    <property type="molecule type" value="Genomic_DNA"/>
</dbReference>
<name>A0ABQ1QIF0_9ACTN</name>
<dbReference type="Proteomes" id="UP000630594">
    <property type="component" value="Unassembled WGS sequence"/>
</dbReference>
<sequence length="70" mass="7474">MVLNNGAVRGLTILVTFPDTPSTVTQADVTAMLNGPSYRANGNASSVFEYFQTMSTGRLGFTNDVVGPFR</sequence>
<gene>
    <name evidence="1" type="ORF">GCM10007231_28040</name>
</gene>
<dbReference type="RefSeq" id="WP_202977936.1">
    <property type="nucleotide sequence ID" value="NZ_BMCK01000004.1"/>
</dbReference>
<evidence type="ECO:0000313" key="1">
    <source>
        <dbReference type="EMBL" id="GGD27000.1"/>
    </source>
</evidence>
<evidence type="ECO:0000313" key="2">
    <source>
        <dbReference type="Proteomes" id="UP000630594"/>
    </source>
</evidence>